<dbReference type="InterPro" id="IPR018467">
    <property type="entry name" value="CCT_CS"/>
</dbReference>
<evidence type="ECO:0000256" key="2">
    <source>
        <dbReference type="RuleBase" id="RU369065"/>
    </source>
</evidence>
<keyword evidence="2" id="KW-1184">Jasmonic acid signaling pathway</keyword>
<comment type="subcellular location">
    <subcellularLocation>
        <location evidence="2">Nucleus</location>
    </subcellularLocation>
</comment>
<dbReference type="InterPro" id="IPR010399">
    <property type="entry name" value="Tify_dom"/>
</dbReference>
<protein>
    <recommendedName>
        <fullName evidence="2">Protein TIFY</fullName>
    </recommendedName>
    <alternativeName>
        <fullName evidence="2">Jasmonate ZIM domain-containing protein</fullName>
    </alternativeName>
</protein>
<dbReference type="Pfam" id="PF06200">
    <property type="entry name" value="tify"/>
    <property type="match status" value="1"/>
</dbReference>
<dbReference type="PANTHER" id="PTHR33077:SF125">
    <property type="entry name" value="PROTEIN TIFY"/>
    <property type="match status" value="1"/>
</dbReference>
<dbReference type="GO" id="GO:0005634">
    <property type="term" value="C:nucleus"/>
    <property type="evidence" value="ECO:0007669"/>
    <property type="project" value="UniProtKB-SubCell"/>
</dbReference>
<evidence type="ECO:0000256" key="1">
    <source>
        <dbReference type="ARBA" id="ARBA00008614"/>
    </source>
</evidence>
<dbReference type="Proteomes" id="UP000235220">
    <property type="component" value="Chromosome 6"/>
</dbReference>
<dbReference type="AlphaFoldDB" id="A0A2I4GAM2"/>
<feature type="region of interest" description="Disordered" evidence="3">
    <location>
        <begin position="363"/>
        <end position="382"/>
    </location>
</feature>
<reference evidence="5" key="1">
    <citation type="submission" date="2025-08" db="UniProtKB">
        <authorList>
            <consortium name="RefSeq"/>
        </authorList>
    </citation>
    <scope>IDENTIFICATION</scope>
    <source>
        <tissue evidence="5">Leaves</tissue>
    </source>
</reference>
<gene>
    <name evidence="5" type="primary">LOC109006194</name>
</gene>
<dbReference type="GO" id="GO:2000022">
    <property type="term" value="P:regulation of jasmonic acid mediated signaling pathway"/>
    <property type="evidence" value="ECO:0007669"/>
    <property type="project" value="UniProtKB-UniRule"/>
</dbReference>
<organism evidence="4 5">
    <name type="scientific">Juglans regia</name>
    <name type="common">English walnut</name>
    <dbReference type="NCBI Taxonomy" id="51240"/>
    <lineage>
        <taxon>Eukaryota</taxon>
        <taxon>Viridiplantae</taxon>
        <taxon>Streptophyta</taxon>
        <taxon>Embryophyta</taxon>
        <taxon>Tracheophyta</taxon>
        <taxon>Spermatophyta</taxon>
        <taxon>Magnoliopsida</taxon>
        <taxon>eudicotyledons</taxon>
        <taxon>Gunneridae</taxon>
        <taxon>Pentapetalae</taxon>
        <taxon>rosids</taxon>
        <taxon>fabids</taxon>
        <taxon>Fagales</taxon>
        <taxon>Juglandaceae</taxon>
        <taxon>Juglans</taxon>
    </lineage>
</organism>
<dbReference type="GeneID" id="109006194"/>
<dbReference type="RefSeq" id="XP_018840947.1">
    <property type="nucleotide sequence ID" value="XM_018985402.2"/>
</dbReference>
<dbReference type="OrthoDB" id="1939212at2759"/>
<dbReference type="PROSITE" id="PS51320">
    <property type="entry name" value="TIFY"/>
    <property type="match status" value="1"/>
</dbReference>
<feature type="compositionally biased region" description="Polar residues" evidence="3">
    <location>
        <begin position="366"/>
        <end position="375"/>
    </location>
</feature>
<dbReference type="PANTHER" id="PTHR33077">
    <property type="entry name" value="PROTEIN TIFY 4A-RELATED-RELATED"/>
    <property type="match status" value="1"/>
</dbReference>
<evidence type="ECO:0000256" key="3">
    <source>
        <dbReference type="SAM" id="MobiDB-lite"/>
    </source>
</evidence>
<keyword evidence="2" id="KW-0539">Nucleus</keyword>
<dbReference type="InterPro" id="IPR040390">
    <property type="entry name" value="TIFY/JAZ"/>
</dbReference>
<comment type="similarity">
    <text evidence="1 2">Belongs to the TIFY/JAZ family.</text>
</comment>
<evidence type="ECO:0000313" key="4">
    <source>
        <dbReference type="Proteomes" id="UP000235220"/>
    </source>
</evidence>
<accession>A0A2I4GAM2</accession>
<keyword evidence="4" id="KW-1185">Reference proteome</keyword>
<comment type="domain">
    <text evidence="2">The jas domain is required for interaction with COI1.</text>
</comment>
<dbReference type="GO" id="GO:0009611">
    <property type="term" value="P:response to wounding"/>
    <property type="evidence" value="ECO:0007669"/>
    <property type="project" value="UniProtKB-UniRule"/>
</dbReference>
<proteinExistence type="inferred from homology"/>
<dbReference type="Gramene" id="Jr06_15990_p1">
    <property type="protein sequence ID" value="cds.Jr06_15990_p1"/>
    <property type="gene ID" value="Jr06_15990"/>
</dbReference>
<evidence type="ECO:0000313" key="5">
    <source>
        <dbReference type="RefSeq" id="XP_018840947.1"/>
    </source>
</evidence>
<sequence>MERDFLGLSSKNVSASHLKEEAIADSNNSVHMRGSGMQWSFSNKISAGSQFLSFGTSQEDRPRKTQQESLASSGFMSISTADVFNINQQPYSGIIQNLTIDKQLGHSARTVYPRQYHEAHSVHCPQEQTIFPVSNPRNQRNAVALGTTVLQSHHILMGQNVVGSTIKPQPLRVVAPVSLLPSTGSIVGTTDDLRNNASKSSGAPAQLTIFYAGSVRVYDDITAEKAQAIMLLAGKGSSPSYHKTLSTAQEPSQHDGVIKNQSHTTPLFPGLPNPLSLTSQAWSQSGEGASRTNELETVKSIEASSFPTNHSETSKVVSWVECAGKTLIPTVGLPQARKASLARFLEKRRERVMHMLPYNISKKSPDCTTPRSTAASPLIAMN</sequence>
<comment type="function">
    <text evidence="2">Repressor of jasmonate responses.</text>
</comment>
<dbReference type="SMART" id="SM00979">
    <property type="entry name" value="TIFY"/>
    <property type="match status" value="1"/>
</dbReference>
<dbReference type="GO" id="GO:0031347">
    <property type="term" value="P:regulation of defense response"/>
    <property type="evidence" value="ECO:0007669"/>
    <property type="project" value="UniProtKB-UniRule"/>
</dbReference>
<dbReference type="Pfam" id="PF09425">
    <property type="entry name" value="Jas_motif"/>
    <property type="match status" value="1"/>
</dbReference>
<name>A0A2I4GAM2_JUGRE</name>